<accession>A9UZW7</accession>
<dbReference type="InterPro" id="IPR025939">
    <property type="entry name" value="Aida_C"/>
</dbReference>
<comment type="similarity">
    <text evidence="1">Belongs to the AIDA family.</text>
</comment>
<comment type="function">
    <text evidence="3">Acts as a ventralizing factor during embryogenesis. Inhibits axin-mediated JNK activation by binding axin and disrupting axin homodimerization. This in turn antagonizes a Wnt/beta-catenin-independent dorsalization pathway activated by AXIN/JNK-signaling.</text>
</comment>
<evidence type="ECO:0000259" key="5">
    <source>
        <dbReference type="PROSITE" id="PS51911"/>
    </source>
</evidence>
<dbReference type="FunCoup" id="A9UZW7">
    <property type="interactions" value="143"/>
</dbReference>
<proteinExistence type="inferred from homology"/>
<dbReference type="RefSeq" id="XP_001746018.1">
    <property type="nucleotide sequence ID" value="XM_001745966.1"/>
</dbReference>
<dbReference type="PROSITE" id="PS51911">
    <property type="entry name" value="C2_AIDA"/>
    <property type="match status" value="1"/>
</dbReference>
<dbReference type="PANTHER" id="PTHR28654:SF1">
    <property type="entry name" value="AXIN INTERACTOR, DORSALIZATION-ASSOCIATED PROTEIN"/>
    <property type="match status" value="1"/>
</dbReference>
<evidence type="ECO:0000256" key="4">
    <source>
        <dbReference type="SAM" id="MobiDB-lite"/>
    </source>
</evidence>
<keyword evidence="2" id="KW-0217">Developmental protein</keyword>
<dbReference type="Gene3D" id="2.60.40.150">
    <property type="entry name" value="C2 domain"/>
    <property type="match status" value="1"/>
</dbReference>
<evidence type="ECO:0000313" key="6">
    <source>
        <dbReference type="EMBL" id="EDQ88913.1"/>
    </source>
</evidence>
<dbReference type="GO" id="GO:0046329">
    <property type="term" value="P:negative regulation of JNK cascade"/>
    <property type="evidence" value="ECO:0007669"/>
    <property type="project" value="UniProtKB-ARBA"/>
</dbReference>
<dbReference type="EMBL" id="CH991552">
    <property type="protein sequence ID" value="EDQ88913.1"/>
    <property type="molecule type" value="Genomic_DNA"/>
</dbReference>
<dbReference type="Gene3D" id="1.20.120.360">
    <property type="entry name" value="Axin interactor, dorsalization-associated protein, N-terminal domain"/>
    <property type="match status" value="1"/>
</dbReference>
<gene>
    <name evidence="6" type="ORF">MONBRDRAFT_32500</name>
</gene>
<dbReference type="GO" id="GO:0035091">
    <property type="term" value="F:phosphatidylinositol binding"/>
    <property type="evidence" value="ECO:0000318"/>
    <property type="project" value="GO_Central"/>
</dbReference>
<keyword evidence="7" id="KW-1185">Reference proteome</keyword>
<evidence type="ECO:0000256" key="3">
    <source>
        <dbReference type="ARBA" id="ARBA00059715"/>
    </source>
</evidence>
<evidence type="ECO:0000256" key="2">
    <source>
        <dbReference type="ARBA" id="ARBA00022473"/>
    </source>
</evidence>
<dbReference type="Pfam" id="PF14186">
    <property type="entry name" value="Aida_C2"/>
    <property type="match status" value="1"/>
</dbReference>
<feature type="compositionally biased region" description="Acidic residues" evidence="4">
    <location>
        <begin position="143"/>
        <end position="152"/>
    </location>
</feature>
<dbReference type="PANTHER" id="PTHR28654">
    <property type="entry name" value="AXIN INTERACTOR, DORSALIZATION-ASSOCIATED PROTEIN"/>
    <property type="match status" value="1"/>
</dbReference>
<organism evidence="6 7">
    <name type="scientific">Monosiga brevicollis</name>
    <name type="common">Choanoflagellate</name>
    <dbReference type="NCBI Taxonomy" id="81824"/>
    <lineage>
        <taxon>Eukaryota</taxon>
        <taxon>Choanoflagellata</taxon>
        <taxon>Craspedida</taxon>
        <taxon>Salpingoecidae</taxon>
        <taxon>Monosiga</taxon>
    </lineage>
</organism>
<dbReference type="GO" id="GO:0016020">
    <property type="term" value="C:membrane"/>
    <property type="evidence" value="ECO:0000318"/>
    <property type="project" value="GO_Central"/>
</dbReference>
<dbReference type="Pfam" id="PF08910">
    <property type="entry name" value="Aida_N"/>
    <property type="match status" value="1"/>
</dbReference>
<feature type="domain" description="C2 Aida-type" evidence="5">
    <location>
        <begin position="162"/>
        <end position="311"/>
    </location>
</feature>
<dbReference type="InterPro" id="IPR023421">
    <property type="entry name" value="AIDA_N"/>
</dbReference>
<protein>
    <recommendedName>
        <fullName evidence="5">C2 Aida-type domain-containing protein</fullName>
    </recommendedName>
</protein>
<feature type="region of interest" description="Disordered" evidence="4">
    <location>
        <begin position="126"/>
        <end position="164"/>
    </location>
</feature>
<evidence type="ECO:0000313" key="7">
    <source>
        <dbReference type="Proteomes" id="UP000001357"/>
    </source>
</evidence>
<dbReference type="KEGG" id="mbr:MONBRDRAFT_32500"/>
<dbReference type="InterPro" id="IPR035892">
    <property type="entry name" value="C2_domain_sf"/>
</dbReference>
<dbReference type="SUPFAM" id="SSF109779">
    <property type="entry name" value="Domain from hypothetical 2610208m17rik protein"/>
    <property type="match status" value="1"/>
</dbReference>
<reference evidence="6 7" key="1">
    <citation type="journal article" date="2008" name="Nature">
        <title>The genome of the choanoflagellate Monosiga brevicollis and the origin of metazoans.</title>
        <authorList>
            <consortium name="JGI Sequencing"/>
            <person name="King N."/>
            <person name="Westbrook M.J."/>
            <person name="Young S.L."/>
            <person name="Kuo A."/>
            <person name="Abedin M."/>
            <person name="Chapman J."/>
            <person name="Fairclough S."/>
            <person name="Hellsten U."/>
            <person name="Isogai Y."/>
            <person name="Letunic I."/>
            <person name="Marr M."/>
            <person name="Pincus D."/>
            <person name="Putnam N."/>
            <person name="Rokas A."/>
            <person name="Wright K.J."/>
            <person name="Zuzow R."/>
            <person name="Dirks W."/>
            <person name="Good M."/>
            <person name="Goodstein D."/>
            <person name="Lemons D."/>
            <person name="Li W."/>
            <person name="Lyons J.B."/>
            <person name="Morris A."/>
            <person name="Nichols S."/>
            <person name="Richter D.J."/>
            <person name="Salamov A."/>
            <person name="Bork P."/>
            <person name="Lim W.A."/>
            <person name="Manning G."/>
            <person name="Miller W.T."/>
            <person name="McGinnis W."/>
            <person name="Shapiro H."/>
            <person name="Tjian R."/>
            <person name="Grigoriev I.V."/>
            <person name="Rokhsar D."/>
        </authorList>
    </citation>
    <scope>NUCLEOTIDE SEQUENCE [LARGE SCALE GENOMIC DNA]</scope>
    <source>
        <strain evidence="7">MX1 / ATCC 50154</strain>
    </source>
</reference>
<dbReference type="InParanoid" id="A9UZW7"/>
<dbReference type="GeneID" id="5891411"/>
<name>A9UZW7_MONBE</name>
<sequence length="313" mass="35213">MAVAVQQPDTGRYLAQWRDRLDRGVGFDNWGQMIEACDEYDKVVSEIKSTVHKQKPPFTEDVCKFLVNVAIAATLRAKAAQDLTGKVAGVTLSEMRHLIETMKQLPDTVPPFPLPGVEEFRHLMPAPAPHMGSLAGAGAQGDQDTDNEDDQDADHATTGGSLKPRINFPGKTNITIFIQKIQLKDPSQYIEPYFTISVKDATGKDLAAPQDTPPTNRKDNDFIHFTQPIEIQLALEDLSADCAIFLEFKHFKPRKHKTSVKCFSLMELDELIHSAQAVPLEIYAKPTDFKRRKLHLLTEKKHYLWVMVHLTKN</sequence>
<dbReference type="FunFam" id="1.20.120.360:FF:000001">
    <property type="entry name" value="Axin interactor, dorsalization-associated protein"/>
    <property type="match status" value="1"/>
</dbReference>
<dbReference type="InterPro" id="IPR036818">
    <property type="entry name" value="AIDA_N_sf"/>
</dbReference>
<dbReference type="AlphaFoldDB" id="A9UZW7"/>
<dbReference type="FunFam" id="2.60.40.150:FF:000059">
    <property type="entry name" value="Axin interactor, dorsalization-associated protein"/>
    <property type="match status" value="1"/>
</dbReference>
<evidence type="ECO:0000256" key="1">
    <source>
        <dbReference type="ARBA" id="ARBA00007205"/>
    </source>
</evidence>
<dbReference type="eggNOG" id="ENOG502QSD5">
    <property type="taxonomic scope" value="Eukaryota"/>
</dbReference>
<dbReference type="Proteomes" id="UP000001357">
    <property type="component" value="Unassembled WGS sequence"/>
</dbReference>